<proteinExistence type="predicted"/>
<evidence type="ECO:0000313" key="5">
    <source>
        <dbReference type="Proteomes" id="UP000315295"/>
    </source>
</evidence>
<dbReference type="InterPro" id="IPR013126">
    <property type="entry name" value="Hsp_70_fam"/>
</dbReference>
<accession>A0A540LGR2</accession>
<dbReference type="Gene3D" id="3.90.640.10">
    <property type="entry name" value="Actin, Chain A, domain 4"/>
    <property type="match status" value="1"/>
</dbReference>
<dbReference type="PANTHER" id="PTHR45639">
    <property type="entry name" value="HSC70CB, ISOFORM G-RELATED"/>
    <property type="match status" value="1"/>
</dbReference>
<keyword evidence="3" id="KW-0732">Signal</keyword>
<keyword evidence="5" id="KW-1185">Reference proteome</keyword>
<feature type="chain" id="PRO_5022027912" evidence="3">
    <location>
        <begin position="21"/>
        <end position="412"/>
    </location>
</feature>
<evidence type="ECO:0000256" key="3">
    <source>
        <dbReference type="SAM" id="SignalP"/>
    </source>
</evidence>
<dbReference type="EMBL" id="VIEB01000593">
    <property type="protein sequence ID" value="TQD85539.1"/>
    <property type="molecule type" value="Genomic_DNA"/>
</dbReference>
<keyword evidence="2" id="KW-0067">ATP-binding</keyword>
<feature type="signal peptide" evidence="3">
    <location>
        <begin position="1"/>
        <end position="20"/>
    </location>
</feature>
<dbReference type="InterPro" id="IPR043129">
    <property type="entry name" value="ATPase_NBD"/>
</dbReference>
<dbReference type="AlphaFoldDB" id="A0A540LGR2"/>
<comment type="caution">
    <text evidence="4">The sequence shown here is derived from an EMBL/GenBank/DDBJ whole genome shotgun (WGS) entry which is preliminary data.</text>
</comment>
<name>A0A540LGR2_MALBA</name>
<dbReference type="SUPFAM" id="SSF53067">
    <property type="entry name" value="Actin-like ATPase domain"/>
    <property type="match status" value="1"/>
</dbReference>
<dbReference type="GO" id="GO:0005634">
    <property type="term" value="C:nucleus"/>
    <property type="evidence" value="ECO:0007669"/>
    <property type="project" value="TreeGrafter"/>
</dbReference>
<dbReference type="GO" id="GO:0005829">
    <property type="term" value="C:cytosol"/>
    <property type="evidence" value="ECO:0007669"/>
    <property type="project" value="TreeGrafter"/>
</dbReference>
<dbReference type="Pfam" id="PF00012">
    <property type="entry name" value="HSP70"/>
    <property type="match status" value="1"/>
</dbReference>
<dbReference type="Proteomes" id="UP000315295">
    <property type="component" value="Unassembled WGS sequence"/>
</dbReference>
<reference evidence="4 5" key="1">
    <citation type="journal article" date="2019" name="G3 (Bethesda)">
        <title>Sequencing of a Wild Apple (Malus baccata) Genome Unravels the Differences Between Cultivated and Wild Apple Species Regarding Disease Resistance and Cold Tolerance.</title>
        <authorList>
            <person name="Chen X."/>
        </authorList>
    </citation>
    <scope>NUCLEOTIDE SEQUENCE [LARGE SCALE GENOMIC DNA]</scope>
    <source>
        <strain evidence="5">cv. Shandingzi</strain>
        <tissue evidence="4">Leaves</tissue>
    </source>
</reference>
<dbReference type="GO" id="GO:0140662">
    <property type="term" value="F:ATP-dependent protein folding chaperone"/>
    <property type="evidence" value="ECO:0007669"/>
    <property type="project" value="InterPro"/>
</dbReference>
<dbReference type="GO" id="GO:0005524">
    <property type="term" value="F:ATP binding"/>
    <property type="evidence" value="ECO:0007669"/>
    <property type="project" value="UniProtKB-KW"/>
</dbReference>
<protein>
    <submittedName>
        <fullName evidence="4">Uncharacterized protein</fullName>
    </submittedName>
</protein>
<evidence type="ECO:0000256" key="1">
    <source>
        <dbReference type="ARBA" id="ARBA00022741"/>
    </source>
</evidence>
<evidence type="ECO:0000256" key="2">
    <source>
        <dbReference type="ARBA" id="ARBA00022840"/>
    </source>
</evidence>
<dbReference type="STRING" id="106549.A0A540LGR2"/>
<dbReference type="PANTHER" id="PTHR45639:SF4">
    <property type="entry name" value="HSC70CB, ISOFORM G"/>
    <property type="match status" value="1"/>
</dbReference>
<gene>
    <name evidence="4" type="ORF">C1H46_028905</name>
</gene>
<keyword evidence="1" id="KW-0547">Nucleotide-binding</keyword>
<evidence type="ECO:0000313" key="4">
    <source>
        <dbReference type="EMBL" id="TQD85539.1"/>
    </source>
</evidence>
<sequence length="412" mass="47453">MYTLMLFLFLIAWRMTRFSSNRVGVTSSMILVTIYLIKRVFFNKRNNTKWLMEKPCILSFTVVEEKGKRKAFGFVTSIIRLLEESANLKGLKGGHVGQEQDMFAILSCKHINDLLKIKAELFPCNFQKLLPIVLCLPLVIEHDNAWKIAILFELFPSMDQHFPDDTYLSDALPLNPRKSLIAQTSYFKKVIFMVTNNLTSSPNLEIKVKLLFQENGTTTSSILLFLFHGMHSKECGKSGKKKALQFVAETAQQCGTVNAVRQYLWLFEEFPPKVVHAYVDSFNFRGRGFDEAWFHRFAGKFKEKYKIDVFQNATACLHLCTACEMLKKVLSANHEAPLNTECLMEEKVFSRMKLTSILGLFHDNSLYYEMTDESLMSYKGKSNENEYLINHIDSSKHIDFSSRGGHICSSYY</sequence>
<organism evidence="4 5">
    <name type="scientific">Malus baccata</name>
    <name type="common">Siberian crab apple</name>
    <name type="synonym">Pyrus baccata</name>
    <dbReference type="NCBI Taxonomy" id="106549"/>
    <lineage>
        <taxon>Eukaryota</taxon>
        <taxon>Viridiplantae</taxon>
        <taxon>Streptophyta</taxon>
        <taxon>Embryophyta</taxon>
        <taxon>Tracheophyta</taxon>
        <taxon>Spermatophyta</taxon>
        <taxon>Magnoliopsida</taxon>
        <taxon>eudicotyledons</taxon>
        <taxon>Gunneridae</taxon>
        <taxon>Pentapetalae</taxon>
        <taxon>rosids</taxon>
        <taxon>fabids</taxon>
        <taxon>Rosales</taxon>
        <taxon>Rosaceae</taxon>
        <taxon>Amygdaloideae</taxon>
        <taxon>Maleae</taxon>
        <taxon>Malus</taxon>
    </lineage>
</organism>